<evidence type="ECO:0000313" key="4">
    <source>
        <dbReference type="Proteomes" id="UP001274896"/>
    </source>
</evidence>
<comment type="caution">
    <text evidence="3">The sequence shown here is derived from an EMBL/GenBank/DDBJ whole genome shotgun (WGS) entry which is preliminary data.</text>
</comment>
<dbReference type="PANTHER" id="PTHR46599">
    <property type="entry name" value="PIGGYBAC TRANSPOSABLE ELEMENT-DERIVED PROTEIN 4"/>
    <property type="match status" value="1"/>
</dbReference>
<name>A0AAE0UR39_9TELE</name>
<sequence length="322" mass="37299">MMFVSERRNENMSAMVFSLFLYFSFAKIKMTNEEPLPKKEERDEAEPAEEEEEVSEEEDITENDEDFVPTDKEESSDEEEPPETEDIFQSKDGNILWSSIPPSDRRHILGAEWRAKFSFQFVFTDTHVLVSYHPKQRRNVLLMSTLHRDTSVSATEDKKPQIILDYNKNKGGVDNLDKVTSVYSCKRMTARWLLTVFYNMLDVSAYNSFVLWREIDPSWNRGKCHNRRLFLEELGRELVTPLLRRRQVLPRTPASARLVMEVLQGASTSAAAPLHPAAPPRPSAKRRRCQFCTNDTKTSTRCQKCDAHIFKTHSIITCHSSK</sequence>
<dbReference type="AlphaFoldDB" id="A0AAE0UR39"/>
<protein>
    <recommendedName>
        <fullName evidence="2">PiggyBac transposable element-derived protein domain-containing protein</fullName>
    </recommendedName>
</protein>
<dbReference type="InterPro" id="IPR029526">
    <property type="entry name" value="PGBD"/>
</dbReference>
<feature type="compositionally biased region" description="Basic and acidic residues" evidence="1">
    <location>
        <begin position="33"/>
        <end position="42"/>
    </location>
</feature>
<accession>A0AAE0UR39</accession>
<evidence type="ECO:0000256" key="1">
    <source>
        <dbReference type="SAM" id="MobiDB-lite"/>
    </source>
</evidence>
<feature type="region of interest" description="Disordered" evidence="1">
    <location>
        <begin position="33"/>
        <end position="95"/>
    </location>
</feature>
<dbReference type="Pfam" id="PF13843">
    <property type="entry name" value="DDE_Tnp_1_7"/>
    <property type="match status" value="1"/>
</dbReference>
<feature type="compositionally biased region" description="Acidic residues" evidence="1">
    <location>
        <begin position="43"/>
        <end position="86"/>
    </location>
</feature>
<proteinExistence type="predicted"/>
<evidence type="ECO:0000313" key="3">
    <source>
        <dbReference type="EMBL" id="KAK3516808.1"/>
    </source>
</evidence>
<keyword evidence="4" id="KW-1185">Reference proteome</keyword>
<dbReference type="PANTHER" id="PTHR46599:SF6">
    <property type="entry name" value="DUAL SPECIFICITY PHOSPHATASE 26"/>
    <property type="match status" value="1"/>
</dbReference>
<organism evidence="3 4">
    <name type="scientific">Hemibagrus guttatus</name>
    <dbReference type="NCBI Taxonomy" id="175788"/>
    <lineage>
        <taxon>Eukaryota</taxon>
        <taxon>Metazoa</taxon>
        <taxon>Chordata</taxon>
        <taxon>Craniata</taxon>
        <taxon>Vertebrata</taxon>
        <taxon>Euteleostomi</taxon>
        <taxon>Actinopterygii</taxon>
        <taxon>Neopterygii</taxon>
        <taxon>Teleostei</taxon>
        <taxon>Ostariophysi</taxon>
        <taxon>Siluriformes</taxon>
        <taxon>Bagridae</taxon>
        <taxon>Hemibagrus</taxon>
    </lineage>
</organism>
<evidence type="ECO:0000259" key="2">
    <source>
        <dbReference type="Pfam" id="PF13843"/>
    </source>
</evidence>
<feature type="domain" description="PiggyBac transposable element-derived protein" evidence="2">
    <location>
        <begin position="119"/>
        <end position="209"/>
    </location>
</feature>
<reference evidence="3" key="1">
    <citation type="submission" date="2023-06" db="EMBL/GenBank/DDBJ databases">
        <title>Male Hemibagrus guttatus genome.</title>
        <authorList>
            <person name="Bian C."/>
        </authorList>
    </citation>
    <scope>NUCLEOTIDE SEQUENCE</scope>
    <source>
        <strain evidence="3">Male_cb2023</strain>
        <tissue evidence="3">Muscle</tissue>
    </source>
</reference>
<gene>
    <name evidence="3" type="ORF">QTP70_023684</name>
</gene>
<dbReference type="Proteomes" id="UP001274896">
    <property type="component" value="Unassembled WGS sequence"/>
</dbReference>
<dbReference type="EMBL" id="JAUCMX010000019">
    <property type="protein sequence ID" value="KAK3516808.1"/>
    <property type="molecule type" value="Genomic_DNA"/>
</dbReference>